<dbReference type="SUPFAM" id="SSF52172">
    <property type="entry name" value="CheY-like"/>
    <property type="match status" value="1"/>
</dbReference>
<dbReference type="SUPFAM" id="SSF52540">
    <property type="entry name" value="P-loop containing nucleoside triphosphate hydrolases"/>
    <property type="match status" value="1"/>
</dbReference>
<evidence type="ECO:0000256" key="3">
    <source>
        <dbReference type="ARBA" id="ARBA00023015"/>
    </source>
</evidence>
<dbReference type="InterPro" id="IPR003593">
    <property type="entry name" value="AAA+_ATPase"/>
</dbReference>
<dbReference type="SMART" id="SM00382">
    <property type="entry name" value="AAA"/>
    <property type="match status" value="1"/>
</dbReference>
<dbReference type="PANTHER" id="PTHR32071">
    <property type="entry name" value="TRANSCRIPTIONAL REGULATORY PROTEIN"/>
    <property type="match status" value="1"/>
</dbReference>
<dbReference type="OrthoDB" id="9767106at2"/>
<dbReference type="GO" id="GO:0043565">
    <property type="term" value="F:sequence-specific DNA binding"/>
    <property type="evidence" value="ECO:0007669"/>
    <property type="project" value="InterPro"/>
</dbReference>
<feature type="domain" description="Response regulatory" evidence="7">
    <location>
        <begin position="3"/>
        <end position="117"/>
    </location>
</feature>
<dbReference type="AlphaFoldDB" id="A0A1I7NME1"/>
<evidence type="ECO:0000259" key="7">
    <source>
        <dbReference type="PROSITE" id="PS50110"/>
    </source>
</evidence>
<evidence type="ECO:0000256" key="1">
    <source>
        <dbReference type="ARBA" id="ARBA00022741"/>
    </source>
</evidence>
<name>A0A1I7NME1_9BACT</name>
<dbReference type="Gene3D" id="3.40.50.300">
    <property type="entry name" value="P-loop containing nucleotide triphosphate hydrolases"/>
    <property type="match status" value="1"/>
</dbReference>
<dbReference type="InterPro" id="IPR001789">
    <property type="entry name" value="Sig_transdc_resp-reg_receiver"/>
</dbReference>
<dbReference type="PANTHER" id="PTHR32071:SF121">
    <property type="entry name" value="SIGMA L-DEPENDENT TRANSCRIPTIONAL REGULATOR YQIR-RELATED"/>
    <property type="match status" value="1"/>
</dbReference>
<protein>
    <submittedName>
        <fullName evidence="8">DNA-binding transcriptional response regulator, NtrC family, contains REC, AAA-type ATPase, and a Fis-type DNA-binding domains</fullName>
    </submittedName>
</protein>
<dbReference type="InterPro" id="IPR009057">
    <property type="entry name" value="Homeodomain-like_sf"/>
</dbReference>
<dbReference type="SUPFAM" id="SSF46689">
    <property type="entry name" value="Homeodomain-like"/>
    <property type="match status" value="1"/>
</dbReference>
<dbReference type="PRINTS" id="PR01590">
    <property type="entry name" value="HTHFIS"/>
</dbReference>
<dbReference type="SMART" id="SM00448">
    <property type="entry name" value="REC"/>
    <property type="match status" value="1"/>
</dbReference>
<evidence type="ECO:0000256" key="5">
    <source>
        <dbReference type="PROSITE-ProRule" id="PRU00169"/>
    </source>
</evidence>
<dbReference type="InterPro" id="IPR002197">
    <property type="entry name" value="HTH_Fis"/>
</dbReference>
<dbReference type="Pfam" id="PF00072">
    <property type="entry name" value="Response_reg"/>
    <property type="match status" value="1"/>
</dbReference>
<dbReference type="Gene3D" id="1.10.10.60">
    <property type="entry name" value="Homeodomain-like"/>
    <property type="match status" value="1"/>
</dbReference>
<organism evidence="8 9">
    <name type="scientific">Thermoflavifilum thermophilum</name>
    <dbReference type="NCBI Taxonomy" id="1393122"/>
    <lineage>
        <taxon>Bacteria</taxon>
        <taxon>Pseudomonadati</taxon>
        <taxon>Bacteroidota</taxon>
        <taxon>Chitinophagia</taxon>
        <taxon>Chitinophagales</taxon>
        <taxon>Chitinophagaceae</taxon>
        <taxon>Thermoflavifilum</taxon>
    </lineage>
</organism>
<dbReference type="PROSITE" id="PS50045">
    <property type="entry name" value="SIGMA54_INTERACT_4"/>
    <property type="match status" value="1"/>
</dbReference>
<dbReference type="Gene3D" id="1.10.8.60">
    <property type="match status" value="1"/>
</dbReference>
<feature type="domain" description="Sigma-54 factor interaction" evidence="6">
    <location>
        <begin position="142"/>
        <end position="371"/>
    </location>
</feature>
<keyword evidence="9" id="KW-1185">Reference proteome</keyword>
<dbReference type="RefSeq" id="WP_092460641.1">
    <property type="nucleotide sequence ID" value="NZ_FPCJ01000001.1"/>
</dbReference>
<dbReference type="InterPro" id="IPR027417">
    <property type="entry name" value="P-loop_NTPase"/>
</dbReference>
<evidence type="ECO:0000259" key="6">
    <source>
        <dbReference type="PROSITE" id="PS50045"/>
    </source>
</evidence>
<dbReference type="GO" id="GO:0000160">
    <property type="term" value="P:phosphorelay signal transduction system"/>
    <property type="evidence" value="ECO:0007669"/>
    <property type="project" value="InterPro"/>
</dbReference>
<sequence length="450" mass="50856">MRNILIVDDERKINDLLTRLLSREGFDVQQAFTGQQAMKEIDKDPAEVVLCDVRLPDISGVELCRKIKEKSPLTEVVLLTAYGNIQDGIQAMKNGAFDYLLKGDDNDKIIPLIHRAFEKISLSRKLSRLEAQMGVQNSFDDIIAHSPAIQQCIAYARKVAPTDTAVLLNGETGTGKEVFARAIHQASMRSGKSFIALNCAAIPKELMESELFGHASGAFTGATKAKKGLIEEADQGTLFLDEIGEMPLEMQAKLLRVLEYGEYVRLGDHRMSRVNVRLITATNRNLQEEISKGRFREDLYYRISTFQIYLPPLRERREDIIPLAEHFIAYFSGKLNKNIKQIDEAFLRSLQQYTWKGNIRELKNIIERSIIIDDDQVLSQDDLPPDLTVQINQPASSSPLSAFDLASAEKIHIQKVLNYTKGNKTEAARLLNIALTTLYRKIEQYRIDAD</sequence>
<dbReference type="CDD" id="cd00009">
    <property type="entry name" value="AAA"/>
    <property type="match status" value="1"/>
</dbReference>
<keyword evidence="4" id="KW-0804">Transcription</keyword>
<feature type="modified residue" description="4-aspartylphosphate" evidence="5">
    <location>
        <position position="52"/>
    </location>
</feature>
<dbReference type="InterPro" id="IPR058031">
    <property type="entry name" value="AAA_lid_NorR"/>
</dbReference>
<dbReference type="GO" id="GO:0005524">
    <property type="term" value="F:ATP binding"/>
    <property type="evidence" value="ECO:0007669"/>
    <property type="project" value="UniProtKB-KW"/>
</dbReference>
<proteinExistence type="predicted"/>
<keyword evidence="1" id="KW-0547">Nucleotide-binding</keyword>
<keyword evidence="8" id="KW-0238">DNA-binding</keyword>
<dbReference type="InterPro" id="IPR002078">
    <property type="entry name" value="Sigma_54_int"/>
</dbReference>
<dbReference type="PROSITE" id="PS00675">
    <property type="entry name" value="SIGMA54_INTERACT_1"/>
    <property type="match status" value="1"/>
</dbReference>
<dbReference type="Pfam" id="PF02954">
    <property type="entry name" value="HTH_8"/>
    <property type="match status" value="1"/>
</dbReference>
<evidence type="ECO:0000256" key="2">
    <source>
        <dbReference type="ARBA" id="ARBA00022840"/>
    </source>
</evidence>
<evidence type="ECO:0000256" key="4">
    <source>
        <dbReference type="ARBA" id="ARBA00023163"/>
    </source>
</evidence>
<dbReference type="InterPro" id="IPR011006">
    <property type="entry name" value="CheY-like_superfamily"/>
</dbReference>
<evidence type="ECO:0000313" key="8">
    <source>
        <dbReference type="EMBL" id="SFV35750.1"/>
    </source>
</evidence>
<dbReference type="InterPro" id="IPR025662">
    <property type="entry name" value="Sigma_54_int_dom_ATP-bd_1"/>
</dbReference>
<evidence type="ECO:0000313" key="9">
    <source>
        <dbReference type="Proteomes" id="UP000199537"/>
    </source>
</evidence>
<dbReference type="FunFam" id="3.40.50.300:FF:000006">
    <property type="entry name" value="DNA-binding transcriptional regulator NtrC"/>
    <property type="match status" value="1"/>
</dbReference>
<keyword evidence="5" id="KW-0597">Phosphoprotein</keyword>
<accession>A0A1I7NME1</accession>
<keyword evidence="3" id="KW-0805">Transcription regulation</keyword>
<dbReference type="GO" id="GO:0006355">
    <property type="term" value="P:regulation of DNA-templated transcription"/>
    <property type="evidence" value="ECO:0007669"/>
    <property type="project" value="InterPro"/>
</dbReference>
<dbReference type="EMBL" id="FPCJ01000001">
    <property type="protein sequence ID" value="SFV35750.1"/>
    <property type="molecule type" value="Genomic_DNA"/>
</dbReference>
<dbReference type="PROSITE" id="PS50110">
    <property type="entry name" value="RESPONSE_REGULATORY"/>
    <property type="match status" value="1"/>
</dbReference>
<dbReference type="Pfam" id="PF25601">
    <property type="entry name" value="AAA_lid_14"/>
    <property type="match status" value="1"/>
</dbReference>
<keyword evidence="2" id="KW-0067">ATP-binding</keyword>
<dbReference type="STRING" id="1393122.SAMN05660895_2306"/>
<dbReference type="Proteomes" id="UP000199537">
    <property type="component" value="Unassembled WGS sequence"/>
</dbReference>
<dbReference type="Gene3D" id="3.40.50.2300">
    <property type="match status" value="1"/>
</dbReference>
<reference evidence="9" key="1">
    <citation type="submission" date="2016-10" db="EMBL/GenBank/DDBJ databases">
        <authorList>
            <person name="Varghese N."/>
            <person name="Submissions S."/>
        </authorList>
    </citation>
    <scope>NUCLEOTIDE SEQUENCE [LARGE SCALE GENOMIC DNA]</scope>
    <source>
        <strain evidence="9">DSM 14807</strain>
    </source>
</reference>
<gene>
    <name evidence="8" type="ORF">SAMN05660895_2306</name>
</gene>
<dbReference type="Pfam" id="PF00158">
    <property type="entry name" value="Sigma54_activat"/>
    <property type="match status" value="1"/>
</dbReference>